<dbReference type="AlphaFoldDB" id="A0A3S0ZBP6"/>
<feature type="domain" description="NADP-dependent oxidoreductase" evidence="2">
    <location>
        <begin position="26"/>
        <end position="335"/>
    </location>
</feature>
<dbReference type="EMBL" id="RSCJ01000039">
    <property type="protein sequence ID" value="RUR73038.1"/>
    <property type="molecule type" value="Genomic_DNA"/>
</dbReference>
<gene>
    <name evidence="3" type="ORF">PCC6912_58850</name>
</gene>
<dbReference type="InterPro" id="IPR020471">
    <property type="entry name" value="AKR"/>
</dbReference>
<proteinExistence type="predicted"/>
<dbReference type="SUPFAM" id="SSF51430">
    <property type="entry name" value="NAD(P)-linked oxidoreductase"/>
    <property type="match status" value="1"/>
</dbReference>
<evidence type="ECO:0000313" key="3">
    <source>
        <dbReference type="EMBL" id="RUR73038.1"/>
    </source>
</evidence>
<reference evidence="3 4" key="1">
    <citation type="journal article" date="2019" name="Genome Biol. Evol.">
        <title>Day and night: Metabolic profiles and evolutionary relationships of six axenic non-marine cyanobacteria.</title>
        <authorList>
            <person name="Will S.E."/>
            <person name="Henke P."/>
            <person name="Boedeker C."/>
            <person name="Huang S."/>
            <person name="Brinkmann H."/>
            <person name="Rohde M."/>
            <person name="Jarek M."/>
            <person name="Friedl T."/>
            <person name="Seufert S."/>
            <person name="Schumacher M."/>
            <person name="Overmann J."/>
            <person name="Neumann-Schaal M."/>
            <person name="Petersen J."/>
        </authorList>
    </citation>
    <scope>NUCLEOTIDE SEQUENCE [LARGE SCALE GENOMIC DNA]</scope>
    <source>
        <strain evidence="3 4">PCC 6912</strain>
    </source>
</reference>
<dbReference type="PANTHER" id="PTHR43364:SF4">
    <property type="entry name" value="NAD(P)-LINKED OXIDOREDUCTASE SUPERFAMILY PROTEIN"/>
    <property type="match status" value="1"/>
</dbReference>
<dbReference type="PRINTS" id="PR00069">
    <property type="entry name" value="ALDKETRDTASE"/>
</dbReference>
<dbReference type="CDD" id="cd19080">
    <property type="entry name" value="AKR_AKR9A_9B"/>
    <property type="match status" value="1"/>
</dbReference>
<accession>A0A3S0ZBP6</accession>
<comment type="caution">
    <text evidence="3">The sequence shown here is derived from an EMBL/GenBank/DDBJ whole genome shotgun (WGS) entry which is preliminary data.</text>
</comment>
<dbReference type="OrthoDB" id="9809990at2"/>
<name>A0A3S0ZBP6_CHLFR</name>
<dbReference type="STRING" id="211165.GCA_000317285_02024"/>
<dbReference type="Pfam" id="PF00248">
    <property type="entry name" value="Aldo_ket_red"/>
    <property type="match status" value="1"/>
</dbReference>
<dbReference type="Gene3D" id="3.20.20.100">
    <property type="entry name" value="NADP-dependent oxidoreductase domain"/>
    <property type="match status" value="1"/>
</dbReference>
<dbReference type="GO" id="GO:0016491">
    <property type="term" value="F:oxidoreductase activity"/>
    <property type="evidence" value="ECO:0007669"/>
    <property type="project" value="UniProtKB-KW"/>
</dbReference>
<keyword evidence="4" id="KW-1185">Reference proteome</keyword>
<dbReference type="GO" id="GO:0005829">
    <property type="term" value="C:cytosol"/>
    <property type="evidence" value="ECO:0007669"/>
    <property type="project" value="TreeGrafter"/>
</dbReference>
<dbReference type="PANTHER" id="PTHR43364">
    <property type="entry name" value="NADH-SPECIFIC METHYLGLYOXAL REDUCTASE-RELATED"/>
    <property type="match status" value="1"/>
</dbReference>
<dbReference type="InterPro" id="IPR050523">
    <property type="entry name" value="AKR_Detox_Biosynth"/>
</dbReference>
<sequence length="366" mass="41207">MSFERLNQINDYRQLGNTNLYVSPFCLGTMSFGTDWGWGADRAESYRMFSLYVERGGNFIDTANHYTNGTSETFLGEFIGNLRDRLIVGTHYSVFTQRGDANSSEDRLRKMVQSLETSLRRLRTDYIDIYWIHHWVFGTPIEDVMRVLDQVVRSGKILYVGVSNTPAWKIAQGNAIAQLRGWSPFIGVQVEYNLINRMAERDIIPMANDLQMGFVATSPLAGGILTGKYNQLALARQISVSEMLARIDCTTARASLNQEIGRLNLHNLAISLELMEIARQIDRSPAQVALNWLLQQSDITSTILGARTSQQLEENLGSVEFQLDMTQIADVDAINPTDSGMLYGDTVYSEVQDILLESARVVDLNH</sequence>
<dbReference type="Proteomes" id="UP000268857">
    <property type="component" value="Unassembled WGS sequence"/>
</dbReference>
<keyword evidence="1" id="KW-0560">Oxidoreductase</keyword>
<dbReference type="InterPro" id="IPR036812">
    <property type="entry name" value="NAD(P)_OxRdtase_dom_sf"/>
</dbReference>
<evidence type="ECO:0000259" key="2">
    <source>
        <dbReference type="Pfam" id="PF00248"/>
    </source>
</evidence>
<dbReference type="InterPro" id="IPR023210">
    <property type="entry name" value="NADP_OxRdtase_dom"/>
</dbReference>
<organism evidence="3 4">
    <name type="scientific">Chlorogloeopsis fritschii PCC 6912</name>
    <dbReference type="NCBI Taxonomy" id="211165"/>
    <lineage>
        <taxon>Bacteria</taxon>
        <taxon>Bacillati</taxon>
        <taxon>Cyanobacteriota</taxon>
        <taxon>Cyanophyceae</taxon>
        <taxon>Nostocales</taxon>
        <taxon>Chlorogloeopsidaceae</taxon>
        <taxon>Chlorogloeopsis</taxon>
    </lineage>
</organism>
<protein>
    <submittedName>
        <fullName evidence="3">Aldo/keto reductase</fullName>
    </submittedName>
</protein>
<evidence type="ECO:0000256" key="1">
    <source>
        <dbReference type="ARBA" id="ARBA00023002"/>
    </source>
</evidence>
<evidence type="ECO:0000313" key="4">
    <source>
        <dbReference type="Proteomes" id="UP000268857"/>
    </source>
</evidence>
<dbReference type="RefSeq" id="WP_016877010.1">
    <property type="nucleotide sequence ID" value="NZ_AJLN01000062.1"/>
</dbReference>